<dbReference type="OrthoDB" id="1669814at2759"/>
<reference evidence="2" key="1">
    <citation type="journal article" date="2017" name="Genome Biol.">
        <title>Comparative genomics reveals high biological diversity and specific adaptations in the industrially and medically important fungal genus Aspergillus.</title>
        <authorList>
            <person name="de Vries R.P."/>
            <person name="Riley R."/>
            <person name="Wiebenga A."/>
            <person name="Aguilar-Osorio G."/>
            <person name="Amillis S."/>
            <person name="Uchima C.A."/>
            <person name="Anderluh G."/>
            <person name="Asadollahi M."/>
            <person name="Askin M."/>
            <person name="Barry K."/>
            <person name="Battaglia E."/>
            <person name="Bayram O."/>
            <person name="Benocci T."/>
            <person name="Braus-Stromeyer S.A."/>
            <person name="Caldana C."/>
            <person name="Canovas D."/>
            <person name="Cerqueira G.C."/>
            <person name="Chen F."/>
            <person name="Chen W."/>
            <person name="Choi C."/>
            <person name="Clum A."/>
            <person name="Dos Santos R.A."/>
            <person name="Damasio A.R."/>
            <person name="Diallinas G."/>
            <person name="Emri T."/>
            <person name="Fekete E."/>
            <person name="Flipphi M."/>
            <person name="Freyberg S."/>
            <person name="Gallo A."/>
            <person name="Gournas C."/>
            <person name="Habgood R."/>
            <person name="Hainaut M."/>
            <person name="Harispe M.L."/>
            <person name="Henrissat B."/>
            <person name="Hilden K.S."/>
            <person name="Hope R."/>
            <person name="Hossain A."/>
            <person name="Karabika E."/>
            <person name="Karaffa L."/>
            <person name="Karanyi Z."/>
            <person name="Krasevec N."/>
            <person name="Kuo A."/>
            <person name="Kusch H."/>
            <person name="LaButti K."/>
            <person name="Lagendijk E.L."/>
            <person name="Lapidus A."/>
            <person name="Levasseur A."/>
            <person name="Lindquist E."/>
            <person name="Lipzen A."/>
            <person name="Logrieco A.F."/>
            <person name="MacCabe A."/>
            <person name="Maekelae M.R."/>
            <person name="Malavazi I."/>
            <person name="Melin P."/>
            <person name="Meyer V."/>
            <person name="Mielnichuk N."/>
            <person name="Miskei M."/>
            <person name="Molnar A.P."/>
            <person name="Mule G."/>
            <person name="Ngan C.Y."/>
            <person name="Orejas M."/>
            <person name="Orosz E."/>
            <person name="Ouedraogo J.P."/>
            <person name="Overkamp K.M."/>
            <person name="Park H.-S."/>
            <person name="Perrone G."/>
            <person name="Piumi F."/>
            <person name="Punt P.J."/>
            <person name="Ram A.F."/>
            <person name="Ramon A."/>
            <person name="Rauscher S."/>
            <person name="Record E."/>
            <person name="Riano-Pachon D.M."/>
            <person name="Robert V."/>
            <person name="Roehrig J."/>
            <person name="Ruller R."/>
            <person name="Salamov A."/>
            <person name="Salih N.S."/>
            <person name="Samson R.A."/>
            <person name="Sandor E."/>
            <person name="Sanguinetti M."/>
            <person name="Schuetze T."/>
            <person name="Sepcic K."/>
            <person name="Shelest E."/>
            <person name="Sherlock G."/>
            <person name="Sophianopoulou V."/>
            <person name="Squina F.M."/>
            <person name="Sun H."/>
            <person name="Susca A."/>
            <person name="Todd R.B."/>
            <person name="Tsang A."/>
            <person name="Unkles S.E."/>
            <person name="van de Wiele N."/>
            <person name="van Rossen-Uffink D."/>
            <person name="Oliveira J.V."/>
            <person name="Vesth T.C."/>
            <person name="Visser J."/>
            <person name="Yu J.-H."/>
            <person name="Zhou M."/>
            <person name="Andersen M.R."/>
            <person name="Archer D.B."/>
            <person name="Baker S.E."/>
            <person name="Benoit I."/>
            <person name="Brakhage A.A."/>
            <person name="Braus G.H."/>
            <person name="Fischer R."/>
            <person name="Frisvad J.C."/>
            <person name="Goldman G.H."/>
            <person name="Houbraken J."/>
            <person name="Oakley B."/>
            <person name="Pocsi I."/>
            <person name="Scazzocchio C."/>
            <person name="Seiboth B."/>
            <person name="vanKuyk P.A."/>
            <person name="Wortman J."/>
            <person name="Dyer P.S."/>
            <person name="Grigoriev I.V."/>
        </authorList>
    </citation>
    <scope>NUCLEOTIDE SEQUENCE [LARGE SCALE GENOMIC DNA]</scope>
    <source>
        <strain evidence="2">DTO 134E9</strain>
    </source>
</reference>
<dbReference type="GO" id="GO:0005634">
    <property type="term" value="C:nucleus"/>
    <property type="evidence" value="ECO:0007669"/>
    <property type="project" value="TreeGrafter"/>
</dbReference>
<dbReference type="PANTHER" id="PTHR42695">
    <property type="entry name" value="GLUTAMINE AMIDOTRANSFERASE YLR126C-RELATED"/>
    <property type="match status" value="1"/>
</dbReference>
<evidence type="ECO:0008006" key="3">
    <source>
        <dbReference type="Google" id="ProtNLM"/>
    </source>
</evidence>
<dbReference type="SUPFAM" id="SSF52317">
    <property type="entry name" value="Class I glutamine amidotransferase-like"/>
    <property type="match status" value="1"/>
</dbReference>
<organism evidence="1 2">
    <name type="scientific">Aspergillus wentii DTO 134E9</name>
    <dbReference type="NCBI Taxonomy" id="1073089"/>
    <lineage>
        <taxon>Eukaryota</taxon>
        <taxon>Fungi</taxon>
        <taxon>Dikarya</taxon>
        <taxon>Ascomycota</taxon>
        <taxon>Pezizomycotina</taxon>
        <taxon>Eurotiomycetes</taxon>
        <taxon>Eurotiomycetidae</taxon>
        <taxon>Eurotiales</taxon>
        <taxon>Aspergillaceae</taxon>
        <taxon>Aspergillus</taxon>
        <taxon>Aspergillus subgen. Cremei</taxon>
    </lineage>
</organism>
<dbReference type="Proteomes" id="UP000184383">
    <property type="component" value="Unassembled WGS sequence"/>
</dbReference>
<dbReference type="EMBL" id="KV878216">
    <property type="protein sequence ID" value="OJJ31286.1"/>
    <property type="molecule type" value="Genomic_DNA"/>
</dbReference>
<proteinExistence type="predicted"/>
<feature type="non-terminal residue" evidence="1">
    <location>
        <position position="214"/>
    </location>
</feature>
<evidence type="ECO:0000313" key="2">
    <source>
        <dbReference type="Proteomes" id="UP000184383"/>
    </source>
</evidence>
<dbReference type="STRING" id="1073089.A0A1L9R8N8"/>
<dbReference type="InterPro" id="IPR029062">
    <property type="entry name" value="Class_I_gatase-like"/>
</dbReference>
<protein>
    <recommendedName>
        <fullName evidence="3">Glutamine amidotransferase domain-containing protein</fullName>
    </recommendedName>
</protein>
<dbReference type="AlphaFoldDB" id="A0A1L9R8N8"/>
<dbReference type="PANTHER" id="PTHR42695:SF6">
    <property type="entry name" value="GLUTAMINE AMIDOTRANSFERASE DOMAIN-CONTAINING PROTEIN"/>
    <property type="match status" value="1"/>
</dbReference>
<dbReference type="GO" id="GO:0005829">
    <property type="term" value="C:cytosol"/>
    <property type="evidence" value="ECO:0007669"/>
    <property type="project" value="TreeGrafter"/>
</dbReference>
<keyword evidence="2" id="KW-1185">Reference proteome</keyword>
<dbReference type="Gene3D" id="3.40.50.880">
    <property type="match status" value="1"/>
</dbReference>
<dbReference type="RefSeq" id="XP_040684963.1">
    <property type="nucleotide sequence ID" value="XM_040836477.1"/>
</dbReference>
<dbReference type="GeneID" id="63752325"/>
<name>A0A1L9R8N8_ASPWE</name>
<accession>A0A1L9R8N8</accession>
<gene>
    <name evidence="1" type="ORF">ASPWEDRAFT_45242</name>
</gene>
<sequence length="214" mass="23960">MQKKIHLAIIDADIPAPALYAARGLYSAQFEKILQKAVTQLSHIKEYEKYDIKLHVTAYDLLAGVYPPLEHLRTTTNETTKDDPIDAILITGAPPGAYETDKYPWIVDLEKYIRHIFDKYPCVRMLGSCFGHQVIAQALLPNDVIVEKSLLGREAGLYTIQTDPAFAKCFPILSTLPYGVTLQMMHGDWVISRSGRDTNGINEALSANLPSPWM</sequence>
<dbReference type="VEuPathDB" id="FungiDB:ASPWEDRAFT_45242"/>
<dbReference type="InterPro" id="IPR044992">
    <property type="entry name" value="ChyE-like"/>
</dbReference>
<evidence type="ECO:0000313" key="1">
    <source>
        <dbReference type="EMBL" id="OJJ31286.1"/>
    </source>
</evidence>